<accession>A0A438IJ35</accession>
<evidence type="ECO:0000256" key="2">
    <source>
        <dbReference type="ARBA" id="ARBA00022723"/>
    </source>
</evidence>
<sequence length="160" mass="17637">MAFTTALSLPSAARLHHRLPNRSSLNLPRTIRCSSPSISVSPSKSMQFDLRSYWTTLISEINTKLEEAIPVKYPQQIYEAMRYSVLAKGGKRAPPVMCVAVCELFGGDRLAAFPTACALEMDPPPNLVVCEVSLKECLVSEKLIGSRGFTDSRRPSLHGR</sequence>
<dbReference type="InterPro" id="IPR008949">
    <property type="entry name" value="Isoprenoid_synthase_dom_sf"/>
</dbReference>
<gene>
    <name evidence="4" type="primary">GGR_1</name>
    <name evidence="4" type="ORF">CK203_020445</name>
</gene>
<evidence type="ECO:0000313" key="5">
    <source>
        <dbReference type="Proteomes" id="UP000288805"/>
    </source>
</evidence>
<dbReference type="GO" id="GO:0046872">
    <property type="term" value="F:metal ion binding"/>
    <property type="evidence" value="ECO:0007669"/>
    <property type="project" value="UniProtKB-KW"/>
</dbReference>
<reference evidence="4 5" key="1">
    <citation type="journal article" date="2018" name="PLoS Genet.">
        <title>Population sequencing reveals clonal diversity and ancestral inbreeding in the grapevine cultivar Chardonnay.</title>
        <authorList>
            <person name="Roach M.J."/>
            <person name="Johnson D.L."/>
            <person name="Bohlmann J."/>
            <person name="van Vuuren H.J."/>
            <person name="Jones S.J."/>
            <person name="Pretorius I.S."/>
            <person name="Schmidt S.A."/>
            <person name="Borneman A.R."/>
        </authorList>
    </citation>
    <scope>NUCLEOTIDE SEQUENCE [LARGE SCALE GENOMIC DNA]</scope>
    <source>
        <strain evidence="5">cv. Chardonnay</strain>
        <tissue evidence="4">Leaf</tissue>
    </source>
</reference>
<organism evidence="4 5">
    <name type="scientific">Vitis vinifera</name>
    <name type="common">Grape</name>
    <dbReference type="NCBI Taxonomy" id="29760"/>
    <lineage>
        <taxon>Eukaryota</taxon>
        <taxon>Viridiplantae</taxon>
        <taxon>Streptophyta</taxon>
        <taxon>Embryophyta</taxon>
        <taxon>Tracheophyta</taxon>
        <taxon>Spermatophyta</taxon>
        <taxon>Magnoliopsida</taxon>
        <taxon>eudicotyledons</taxon>
        <taxon>Gunneridae</taxon>
        <taxon>Pentapetalae</taxon>
        <taxon>rosids</taxon>
        <taxon>Vitales</taxon>
        <taxon>Vitaceae</taxon>
        <taxon>Viteae</taxon>
        <taxon>Vitis</taxon>
    </lineage>
</organism>
<name>A0A438IJ35_VITVI</name>
<evidence type="ECO:0000256" key="1">
    <source>
        <dbReference type="ARBA" id="ARBA00001946"/>
    </source>
</evidence>
<keyword evidence="2" id="KW-0479">Metal-binding</keyword>
<dbReference type="SUPFAM" id="SSF48576">
    <property type="entry name" value="Terpenoid synthases"/>
    <property type="match status" value="1"/>
</dbReference>
<evidence type="ECO:0000256" key="3">
    <source>
        <dbReference type="ARBA" id="ARBA00022842"/>
    </source>
</evidence>
<dbReference type="EMBL" id="QGNW01000106">
    <property type="protein sequence ID" value="RVW96727.1"/>
    <property type="molecule type" value="Genomic_DNA"/>
</dbReference>
<protein>
    <submittedName>
        <fullName evidence="4">Heterodimeric geranylgeranyl pyrophosphate synthase small subunit, chloroplastic</fullName>
    </submittedName>
</protein>
<evidence type="ECO:0000313" key="4">
    <source>
        <dbReference type="EMBL" id="RVW96727.1"/>
    </source>
</evidence>
<comment type="cofactor">
    <cofactor evidence="1">
        <name>Mg(2+)</name>
        <dbReference type="ChEBI" id="CHEBI:18420"/>
    </cofactor>
</comment>
<dbReference type="PANTHER" id="PTHR43281:SF5">
    <property type="entry name" value="HETERODIMERIC GERANYLGERANYL PYROPHOSPHATE SYNTHASE SMALL SUBUNIT, CHLOROPLASTIC"/>
    <property type="match status" value="1"/>
</dbReference>
<dbReference type="AlphaFoldDB" id="A0A438IJ35"/>
<dbReference type="Proteomes" id="UP000288805">
    <property type="component" value="Unassembled WGS sequence"/>
</dbReference>
<proteinExistence type="predicted"/>
<keyword evidence="3" id="KW-0460">Magnesium</keyword>
<dbReference type="Gene3D" id="1.10.600.10">
    <property type="entry name" value="Farnesyl Diphosphate Synthase"/>
    <property type="match status" value="1"/>
</dbReference>
<comment type="caution">
    <text evidence="4">The sequence shown here is derived from an EMBL/GenBank/DDBJ whole genome shotgun (WGS) entry which is preliminary data.</text>
</comment>
<dbReference type="PANTHER" id="PTHR43281">
    <property type="entry name" value="FARNESYL DIPHOSPHATE SYNTHASE"/>
    <property type="match status" value="1"/>
</dbReference>